<dbReference type="AlphaFoldDB" id="A0AAN8XV61"/>
<sequence length="73" mass="8142">SSAALERVRAYREKEKSRKLAELDRLCAAAENAHAGLRLYLLITTPSAATPSPPASEVVPLLTNRDNWLKRKR</sequence>
<protein>
    <submittedName>
        <fullName evidence="1">Uncharacterized protein</fullName>
    </submittedName>
</protein>
<accession>A0AAN8XV61</accession>
<keyword evidence="2" id="KW-1185">Reference proteome</keyword>
<evidence type="ECO:0000313" key="2">
    <source>
        <dbReference type="Proteomes" id="UP001381693"/>
    </source>
</evidence>
<proteinExistence type="predicted"/>
<evidence type="ECO:0000313" key="1">
    <source>
        <dbReference type="EMBL" id="KAK7084905.1"/>
    </source>
</evidence>
<name>A0AAN8XV61_HALRR</name>
<gene>
    <name evidence="1" type="ORF">SK128_006795</name>
</gene>
<dbReference type="EMBL" id="JAXCGZ010001948">
    <property type="protein sequence ID" value="KAK7084905.1"/>
    <property type="molecule type" value="Genomic_DNA"/>
</dbReference>
<comment type="caution">
    <text evidence="1">The sequence shown here is derived from an EMBL/GenBank/DDBJ whole genome shotgun (WGS) entry which is preliminary data.</text>
</comment>
<organism evidence="1 2">
    <name type="scientific">Halocaridina rubra</name>
    <name type="common">Hawaiian red shrimp</name>
    <dbReference type="NCBI Taxonomy" id="373956"/>
    <lineage>
        <taxon>Eukaryota</taxon>
        <taxon>Metazoa</taxon>
        <taxon>Ecdysozoa</taxon>
        <taxon>Arthropoda</taxon>
        <taxon>Crustacea</taxon>
        <taxon>Multicrustacea</taxon>
        <taxon>Malacostraca</taxon>
        <taxon>Eumalacostraca</taxon>
        <taxon>Eucarida</taxon>
        <taxon>Decapoda</taxon>
        <taxon>Pleocyemata</taxon>
        <taxon>Caridea</taxon>
        <taxon>Atyoidea</taxon>
        <taxon>Atyidae</taxon>
        <taxon>Halocaridina</taxon>
    </lineage>
</organism>
<reference evidence="1 2" key="1">
    <citation type="submission" date="2023-11" db="EMBL/GenBank/DDBJ databases">
        <title>Halocaridina rubra genome assembly.</title>
        <authorList>
            <person name="Smith C."/>
        </authorList>
    </citation>
    <scope>NUCLEOTIDE SEQUENCE [LARGE SCALE GENOMIC DNA]</scope>
    <source>
        <strain evidence="1">EP-1</strain>
        <tissue evidence="1">Whole</tissue>
    </source>
</reference>
<dbReference type="Proteomes" id="UP001381693">
    <property type="component" value="Unassembled WGS sequence"/>
</dbReference>
<feature type="non-terminal residue" evidence="1">
    <location>
        <position position="1"/>
    </location>
</feature>